<accession>A0A1J7CBP7</accession>
<evidence type="ECO:0000313" key="3">
    <source>
        <dbReference type="Proteomes" id="UP000243342"/>
    </source>
</evidence>
<dbReference type="EMBL" id="MLCF01000009">
    <property type="protein sequence ID" value="OIV38940.1"/>
    <property type="molecule type" value="Genomic_DNA"/>
</dbReference>
<evidence type="ECO:0008006" key="4">
    <source>
        <dbReference type="Google" id="ProtNLM"/>
    </source>
</evidence>
<dbReference type="AlphaFoldDB" id="A0A1J7CBP7"/>
<proteinExistence type="predicted"/>
<gene>
    <name evidence="2" type="ORF">BIV57_02965</name>
</gene>
<reference evidence="2 3" key="1">
    <citation type="submission" date="2016-10" db="EMBL/GenBank/DDBJ databases">
        <title>Genome sequence of Streptomyces gilvigriseus MUSC 26.</title>
        <authorList>
            <person name="Lee L.-H."/>
            <person name="Ser H.-L."/>
        </authorList>
    </citation>
    <scope>NUCLEOTIDE SEQUENCE [LARGE SCALE GENOMIC DNA]</scope>
    <source>
        <strain evidence="2 3">MUSC 26</strain>
    </source>
</reference>
<feature type="transmembrane region" description="Helical" evidence="1">
    <location>
        <begin position="50"/>
        <end position="67"/>
    </location>
</feature>
<evidence type="ECO:0000313" key="2">
    <source>
        <dbReference type="EMBL" id="OIV38940.1"/>
    </source>
</evidence>
<organism evidence="2 3">
    <name type="scientific">Mangrovactinospora gilvigrisea</name>
    <dbReference type="NCBI Taxonomy" id="1428644"/>
    <lineage>
        <taxon>Bacteria</taxon>
        <taxon>Bacillati</taxon>
        <taxon>Actinomycetota</taxon>
        <taxon>Actinomycetes</taxon>
        <taxon>Kitasatosporales</taxon>
        <taxon>Streptomycetaceae</taxon>
        <taxon>Mangrovactinospora</taxon>
    </lineage>
</organism>
<dbReference type="Proteomes" id="UP000243342">
    <property type="component" value="Unassembled WGS sequence"/>
</dbReference>
<sequence length="173" mass="18661">MGLIGLAAIAGGGWVLYRGFRGDAGARHGSVLSAADRAHWSHRHGFWTDAEIALGALALLGLVWLVWQWRDRRPHVQGFDAAARAVLAGQAGRLPGTASATVRTAGSRRRPRAVLELELTEDADPAEVLAALWRGPLAEARAQAHRPEMPTVVRFTGAHPIRGTRIKAQSAYR</sequence>
<protein>
    <recommendedName>
        <fullName evidence="4">Alkaline shock response membrane anchor protein AmaP</fullName>
    </recommendedName>
</protein>
<comment type="caution">
    <text evidence="2">The sequence shown here is derived from an EMBL/GenBank/DDBJ whole genome shotgun (WGS) entry which is preliminary data.</text>
</comment>
<keyword evidence="1" id="KW-1133">Transmembrane helix</keyword>
<keyword evidence="1" id="KW-0472">Membrane</keyword>
<keyword evidence="1" id="KW-0812">Transmembrane</keyword>
<evidence type="ECO:0000256" key="1">
    <source>
        <dbReference type="SAM" id="Phobius"/>
    </source>
</evidence>
<name>A0A1J7CBP7_9ACTN</name>
<keyword evidence="3" id="KW-1185">Reference proteome</keyword>